<dbReference type="Proteomes" id="UP000229502">
    <property type="component" value="Unassembled WGS sequence"/>
</dbReference>
<dbReference type="PRINTS" id="PR00059">
    <property type="entry name" value="RIBOSOMALL6"/>
</dbReference>
<feature type="domain" description="Large ribosomal subunit protein uL6 alpha-beta" evidence="7">
    <location>
        <begin position="90"/>
        <end position="163"/>
    </location>
</feature>
<evidence type="ECO:0000256" key="5">
    <source>
        <dbReference type="RuleBase" id="RU003869"/>
    </source>
</evidence>
<evidence type="ECO:0000259" key="7">
    <source>
        <dbReference type="Pfam" id="PF00347"/>
    </source>
</evidence>
<evidence type="ECO:0000313" key="8">
    <source>
        <dbReference type="EMBL" id="PIU34220.1"/>
    </source>
</evidence>
<keyword evidence="6" id="KW-0699">rRNA-binding</keyword>
<dbReference type="PROSITE" id="PS00525">
    <property type="entry name" value="RIBOSOMAL_L6_1"/>
    <property type="match status" value="1"/>
</dbReference>
<comment type="similarity">
    <text evidence="5">Belongs to the universal ribosomal protein uL6 family.</text>
</comment>
<proteinExistence type="inferred from homology"/>
<dbReference type="Pfam" id="PF00347">
    <property type="entry name" value="Ribosomal_L6"/>
    <property type="match status" value="2"/>
</dbReference>
<dbReference type="Gene3D" id="3.90.930.12">
    <property type="entry name" value="Ribosomal protein L6, alpha-beta domain"/>
    <property type="match status" value="2"/>
</dbReference>
<dbReference type="PANTHER" id="PTHR11655">
    <property type="entry name" value="60S/50S RIBOSOMAL PROTEIN L6/L9"/>
    <property type="match status" value="1"/>
</dbReference>
<dbReference type="InterPro" id="IPR002358">
    <property type="entry name" value="Ribosomal_uL6_CS"/>
</dbReference>
<keyword evidence="1 5" id="KW-0689">Ribosomal protein</keyword>
<reference evidence="9" key="1">
    <citation type="submission" date="2017-09" db="EMBL/GenBank/DDBJ databases">
        <title>Depth-based differentiation of microbial function through sediment-hosted aquifers and enrichment of novel symbionts in the deep terrestrial subsurface.</title>
        <authorList>
            <person name="Probst A.J."/>
            <person name="Ladd B."/>
            <person name="Jarett J.K."/>
            <person name="Geller-Mcgrath D.E."/>
            <person name="Sieber C.M.K."/>
            <person name="Emerson J.B."/>
            <person name="Anantharaman K."/>
            <person name="Thomas B.C."/>
            <person name="Malmstrom R."/>
            <person name="Stieglmeier M."/>
            <person name="Klingl A."/>
            <person name="Woyke T."/>
            <person name="Ryan C.M."/>
            <person name="Banfield J.F."/>
        </authorList>
    </citation>
    <scope>NUCLEOTIDE SEQUENCE [LARGE SCALE GENOMIC DNA]</scope>
</reference>
<dbReference type="NCBIfam" id="TIGR03654">
    <property type="entry name" value="L6_bact"/>
    <property type="match status" value="1"/>
</dbReference>
<feature type="domain" description="Large ribosomal subunit protein uL6 alpha-beta" evidence="7">
    <location>
        <begin position="13"/>
        <end position="81"/>
    </location>
</feature>
<dbReference type="InterPro" id="IPR019906">
    <property type="entry name" value="Ribosomal_uL6_bac-type"/>
</dbReference>
<evidence type="ECO:0000313" key="9">
    <source>
        <dbReference type="Proteomes" id="UP000229502"/>
    </source>
</evidence>
<organism evidence="8 9">
    <name type="scientific">Candidatus Shapirobacteria bacterium CG07_land_8_20_14_0_80_39_18</name>
    <dbReference type="NCBI Taxonomy" id="1974882"/>
    <lineage>
        <taxon>Bacteria</taxon>
        <taxon>Candidatus Shapironibacteriota</taxon>
    </lineage>
</organism>
<keyword evidence="2 5" id="KW-0687">Ribonucleoprotein</keyword>
<protein>
    <recommendedName>
        <fullName evidence="3 4">50S ribosomal protein L6</fullName>
    </recommendedName>
</protein>
<dbReference type="AlphaFoldDB" id="A0A2M6YQZ7"/>
<evidence type="ECO:0000256" key="2">
    <source>
        <dbReference type="ARBA" id="ARBA00023274"/>
    </source>
</evidence>
<keyword evidence="6" id="KW-0694">RNA-binding</keyword>
<dbReference type="EMBL" id="PEWZ01000115">
    <property type="protein sequence ID" value="PIU34220.1"/>
    <property type="molecule type" value="Genomic_DNA"/>
</dbReference>
<accession>A0A2M6YQZ7</accession>
<dbReference type="InterPro" id="IPR020040">
    <property type="entry name" value="Ribosomal_uL6_a/b-dom"/>
</dbReference>
<gene>
    <name evidence="8" type="ORF">COT03_02385</name>
</gene>
<dbReference type="SUPFAM" id="SSF56053">
    <property type="entry name" value="Ribosomal protein L6"/>
    <property type="match status" value="2"/>
</dbReference>
<dbReference type="PIRSF" id="PIRSF002162">
    <property type="entry name" value="Ribosomal_L6"/>
    <property type="match status" value="1"/>
</dbReference>
<dbReference type="InterPro" id="IPR000702">
    <property type="entry name" value="Ribosomal_uL6-like"/>
</dbReference>
<comment type="function">
    <text evidence="6">This protein binds to the 23S rRNA, and is important in its secondary structure. It is located near the subunit interface in the base of the L7/L12 stalk, and near the tRNA binding site of the peptidyltransferase center.</text>
</comment>
<evidence type="ECO:0000256" key="3">
    <source>
        <dbReference type="ARBA" id="ARBA00035454"/>
    </source>
</evidence>
<dbReference type="PANTHER" id="PTHR11655:SF14">
    <property type="entry name" value="LARGE RIBOSOMAL SUBUNIT PROTEIN UL6M"/>
    <property type="match status" value="1"/>
</dbReference>
<dbReference type="GO" id="GO:0003735">
    <property type="term" value="F:structural constituent of ribosome"/>
    <property type="evidence" value="ECO:0007669"/>
    <property type="project" value="UniProtKB-UniRule"/>
</dbReference>
<dbReference type="GO" id="GO:0022625">
    <property type="term" value="C:cytosolic large ribosomal subunit"/>
    <property type="evidence" value="ECO:0007669"/>
    <property type="project" value="UniProtKB-UniRule"/>
</dbReference>
<dbReference type="GO" id="GO:0002181">
    <property type="term" value="P:cytoplasmic translation"/>
    <property type="evidence" value="ECO:0007669"/>
    <property type="project" value="TreeGrafter"/>
</dbReference>
<evidence type="ECO:0000256" key="6">
    <source>
        <dbReference type="RuleBase" id="RU003870"/>
    </source>
</evidence>
<name>A0A2M6YQZ7_9BACT</name>
<dbReference type="InterPro" id="IPR036789">
    <property type="entry name" value="Ribosomal_uL6-like_a/b-dom_sf"/>
</dbReference>
<evidence type="ECO:0000256" key="1">
    <source>
        <dbReference type="ARBA" id="ARBA00022980"/>
    </source>
</evidence>
<comment type="caution">
    <text evidence="8">The sequence shown here is derived from an EMBL/GenBank/DDBJ whole genome shotgun (WGS) entry which is preliminary data.</text>
</comment>
<dbReference type="GO" id="GO:0019843">
    <property type="term" value="F:rRNA binding"/>
    <property type="evidence" value="ECO:0007669"/>
    <property type="project" value="UniProtKB-UniRule"/>
</dbReference>
<sequence>MSKIGAKPIILKEGVTVLKNGREILVKGPLGEVKVVIPDGLEVEIKEKQISIKRLKEDKKTKSSHGTIARLITNAVVGTTAGFEKTLEIVGTGFRGEMEGDTLLLSLGFSHPIKLTPPEGIRLTVVENKIKVLGIDKEKVGIVADKIKRFRRPDVYKGKGIRYEGEILRLKPGKMAAKVSSSFGAK</sequence>
<evidence type="ECO:0000256" key="4">
    <source>
        <dbReference type="NCBIfam" id="TIGR03654"/>
    </source>
</evidence>